<name>A0A3E5HXY4_BACFG</name>
<dbReference type="EMBL" id="VOHV01000009">
    <property type="protein sequence ID" value="TWV39529.1"/>
    <property type="molecule type" value="Genomic_DNA"/>
</dbReference>
<dbReference type="EMBL" id="VWAW01000011">
    <property type="protein sequence ID" value="KAA5172730.1"/>
    <property type="molecule type" value="Genomic_DNA"/>
</dbReference>
<accession>A0A3E5HXY4</accession>
<evidence type="ECO:0000313" key="4">
    <source>
        <dbReference type="EMBL" id="KAA5207646.1"/>
    </source>
</evidence>
<evidence type="ECO:0008006" key="12">
    <source>
        <dbReference type="Google" id="ProtNLM"/>
    </source>
</evidence>
<dbReference type="InterPro" id="IPR015422">
    <property type="entry name" value="PyrdxlP-dep_Trfase_small"/>
</dbReference>
<dbReference type="EMBL" id="VOHT01000009">
    <property type="protein sequence ID" value="TWV46407.1"/>
    <property type="molecule type" value="Genomic_DNA"/>
</dbReference>
<dbReference type="Proteomes" id="UP000315444">
    <property type="component" value="Unassembled WGS sequence"/>
</dbReference>
<dbReference type="EMBL" id="VWAQ01000008">
    <property type="protein sequence ID" value="KAA5207646.1"/>
    <property type="molecule type" value="Genomic_DNA"/>
</dbReference>
<reference evidence="5 7" key="3">
    <citation type="submission" date="2019-07" db="EMBL/GenBank/DDBJ databases">
        <title>Genome sequencing of Bacteroides fragilis.</title>
        <authorList>
            <person name="Galasyn E.V."/>
            <person name="Ruoff K.L."/>
            <person name="Price C.E."/>
            <person name="Valls R.A."/>
            <person name="O'Toole G.A."/>
        </authorList>
    </citation>
    <scope>NUCLEOTIDE SEQUENCE [LARGE SCALE GENOMIC DNA]</scope>
    <source>
        <strain evidence="5 7">AD135F_1B</strain>
    </source>
</reference>
<evidence type="ECO:0000313" key="7">
    <source>
        <dbReference type="Proteomes" id="UP000315444"/>
    </source>
</evidence>
<reference evidence="6 8" key="2">
    <citation type="submission" date="2019-07" db="EMBL/GenBank/DDBJ databases">
        <title>Genome Sequencing of Bacteroides fragilis.</title>
        <authorList>
            <person name="Pinto K.M."/>
            <person name="Ruoff K.L."/>
            <person name="Price C.E."/>
            <person name="Valls R.A."/>
            <person name="O'Toole G.A."/>
        </authorList>
    </citation>
    <scope>NUCLEOTIDE SEQUENCE [LARGE SCALE GENOMIC DNA]</scope>
    <source>
        <strain evidence="6 8">AD135F_3B</strain>
    </source>
</reference>
<evidence type="ECO:0000313" key="8">
    <source>
        <dbReference type="Proteomes" id="UP000319026"/>
    </source>
</evidence>
<evidence type="ECO:0000313" key="9">
    <source>
        <dbReference type="Proteomes" id="UP000429838"/>
    </source>
</evidence>
<evidence type="ECO:0000313" key="10">
    <source>
        <dbReference type="Proteomes" id="UP000436803"/>
    </source>
</evidence>
<sequence>MVSVEEQNPLSPRGRGTAVTDAPFYGNGTSERLFNIGLCLPSGPTLTDEDIRRVVDTIRKM</sequence>
<dbReference type="AlphaFoldDB" id="A0A3E5HXY4"/>
<dbReference type="Gene3D" id="3.90.1150.10">
    <property type="entry name" value="Aspartate Aminotransferase, domain 1"/>
    <property type="match status" value="1"/>
</dbReference>
<evidence type="ECO:0000313" key="3">
    <source>
        <dbReference type="EMBL" id="KAA5172730.1"/>
    </source>
</evidence>
<dbReference type="Proteomes" id="UP000460666">
    <property type="component" value="Unassembled WGS sequence"/>
</dbReference>
<organism evidence="2 11">
    <name type="scientific">Bacteroides fragilis</name>
    <dbReference type="NCBI Taxonomy" id="817"/>
    <lineage>
        <taxon>Bacteria</taxon>
        <taxon>Pseudomonadati</taxon>
        <taxon>Bacteroidota</taxon>
        <taxon>Bacteroidia</taxon>
        <taxon>Bacteroidales</taxon>
        <taxon>Bacteroidaceae</taxon>
        <taxon>Bacteroides</taxon>
    </lineage>
</organism>
<comment type="caution">
    <text evidence="2">The sequence shown here is derived from an EMBL/GenBank/DDBJ whole genome shotgun (WGS) entry which is preliminary data.</text>
</comment>
<evidence type="ECO:0000313" key="6">
    <source>
        <dbReference type="EMBL" id="TWV46407.1"/>
    </source>
</evidence>
<dbReference type="EMBL" id="VWCJ01000003">
    <property type="protein sequence ID" value="KAA5000115.1"/>
    <property type="molecule type" value="Genomic_DNA"/>
</dbReference>
<protein>
    <recommendedName>
        <fullName evidence="12">DegT/DnrJ/EryC1/StrS aminotransferase family protein</fullName>
    </recommendedName>
</protein>
<evidence type="ECO:0000313" key="2">
    <source>
        <dbReference type="EMBL" id="KAA5000115.1"/>
    </source>
</evidence>
<dbReference type="Proteomes" id="UP000429838">
    <property type="component" value="Unassembled WGS sequence"/>
</dbReference>
<proteinExistence type="predicted"/>
<evidence type="ECO:0000256" key="1">
    <source>
        <dbReference type="SAM" id="MobiDB-lite"/>
    </source>
</evidence>
<gene>
    <name evidence="4" type="ORF">F2Z25_11410</name>
    <name evidence="3" type="ORF">F2Z29_14090</name>
    <name evidence="2" type="ORF">F2Z89_07385</name>
    <name evidence="6" type="ORF">FSA03_18810</name>
    <name evidence="5" type="ORF">FSA06_19305</name>
</gene>
<reference evidence="9 10" key="1">
    <citation type="journal article" date="2019" name="Nat. Med.">
        <title>A library of human gut bacterial isolates paired with longitudinal multiomics data enables mechanistic microbiome research.</title>
        <authorList>
            <person name="Poyet M."/>
            <person name="Groussin M."/>
            <person name="Gibbons S.M."/>
            <person name="Avila-Pacheco J."/>
            <person name="Jiang X."/>
            <person name="Kearney S.M."/>
            <person name="Perrotta A.R."/>
            <person name="Berdy B."/>
            <person name="Zhao S."/>
            <person name="Lieberman T.D."/>
            <person name="Swanson P.K."/>
            <person name="Smith M."/>
            <person name="Roesemann S."/>
            <person name="Alexander J.E."/>
            <person name="Rich S.A."/>
            <person name="Livny J."/>
            <person name="Vlamakis H."/>
            <person name="Clish C."/>
            <person name="Bullock K."/>
            <person name="Deik A."/>
            <person name="Scott J."/>
            <person name="Pierce K.A."/>
            <person name="Xavier R.J."/>
            <person name="Alm E.J."/>
        </authorList>
    </citation>
    <scope>NUCLEOTIDE SEQUENCE [LARGE SCALE GENOMIC DNA]</scope>
    <source>
        <strain evidence="4 9">BIOML-A1</strain>
        <strain evidence="2 11">BIOML-A46</strain>
        <strain evidence="3 10">BIOML-A7</strain>
    </source>
</reference>
<dbReference type="Proteomes" id="UP000319026">
    <property type="component" value="Unassembled WGS sequence"/>
</dbReference>
<dbReference type="Proteomes" id="UP000436803">
    <property type="component" value="Unassembled WGS sequence"/>
</dbReference>
<evidence type="ECO:0000313" key="11">
    <source>
        <dbReference type="Proteomes" id="UP000460666"/>
    </source>
</evidence>
<feature type="region of interest" description="Disordered" evidence="1">
    <location>
        <begin position="1"/>
        <end position="23"/>
    </location>
</feature>
<evidence type="ECO:0000313" key="5">
    <source>
        <dbReference type="EMBL" id="TWV39529.1"/>
    </source>
</evidence>
<feature type="compositionally biased region" description="Polar residues" evidence="1">
    <location>
        <begin position="1"/>
        <end position="10"/>
    </location>
</feature>